<evidence type="ECO:0000313" key="4">
    <source>
        <dbReference type="Proteomes" id="UP000076858"/>
    </source>
</evidence>
<feature type="chain" id="PRO_5013462536" description="Secreted protein" evidence="1">
    <location>
        <begin position="27"/>
        <end position="77"/>
    </location>
</feature>
<dbReference type="EMBL" id="GDIQ01037436">
    <property type="protein sequence ID" value="JAN57301.1"/>
    <property type="molecule type" value="Transcribed_RNA"/>
</dbReference>
<keyword evidence="4" id="KW-1185">Reference proteome</keyword>
<keyword evidence="1" id="KW-0732">Signal</keyword>
<dbReference type="EMBL" id="LRGB01002994">
    <property type="protein sequence ID" value="KZS05099.1"/>
    <property type="molecule type" value="Genomic_DNA"/>
</dbReference>
<reference evidence="3 4" key="2">
    <citation type="submission" date="2016-03" db="EMBL/GenBank/DDBJ databases">
        <title>EvidentialGene: Evidence-directed Construction of Genes on Genomes.</title>
        <authorList>
            <person name="Gilbert D.G."/>
            <person name="Choi J.-H."/>
            <person name="Mockaitis K."/>
            <person name="Colbourne J."/>
            <person name="Pfrender M."/>
        </authorList>
    </citation>
    <scope>NUCLEOTIDE SEQUENCE [LARGE SCALE GENOMIC DNA]</scope>
    <source>
        <strain evidence="3 4">Xinb3</strain>
        <tissue evidence="3">Complete organism</tissue>
    </source>
</reference>
<evidence type="ECO:0000313" key="2">
    <source>
        <dbReference type="EMBL" id="JAN57301.1"/>
    </source>
</evidence>
<dbReference type="Proteomes" id="UP000076858">
    <property type="component" value="Unassembled WGS sequence"/>
</dbReference>
<proteinExistence type="predicted"/>
<evidence type="ECO:0000256" key="1">
    <source>
        <dbReference type="SAM" id="SignalP"/>
    </source>
</evidence>
<accession>A0A0P5TCZ7</accession>
<feature type="signal peptide" evidence="1">
    <location>
        <begin position="1"/>
        <end position="26"/>
    </location>
</feature>
<name>A0A0P5TCZ7_9CRUS</name>
<organism evidence="3 4">
    <name type="scientific">Daphnia magna</name>
    <dbReference type="NCBI Taxonomy" id="35525"/>
    <lineage>
        <taxon>Eukaryota</taxon>
        <taxon>Metazoa</taxon>
        <taxon>Ecdysozoa</taxon>
        <taxon>Arthropoda</taxon>
        <taxon>Crustacea</taxon>
        <taxon>Branchiopoda</taxon>
        <taxon>Diplostraca</taxon>
        <taxon>Cladocera</taxon>
        <taxon>Anomopoda</taxon>
        <taxon>Daphniidae</taxon>
        <taxon>Daphnia</taxon>
    </lineage>
</organism>
<reference evidence="2" key="1">
    <citation type="submission" date="2015-10" db="EMBL/GenBank/DDBJ databases">
        <title>EvidentialGene: Evidence-directed Construction of Complete mRNA Transcriptomes without Genomes.</title>
        <authorList>
            <person name="Gilbert D.G."/>
        </authorList>
    </citation>
    <scope>NUCLEOTIDE SEQUENCE</scope>
</reference>
<dbReference type="AlphaFoldDB" id="A0A0P5TCZ7"/>
<protein>
    <recommendedName>
        <fullName evidence="5">Secreted protein</fullName>
    </recommendedName>
</protein>
<sequence length="77" mass="8590">MSVHECPSVVLLVSSASLLCLPEALEDDRYTIQAEQILTFAVQLDCAHTHFCSFHACRRTDQLDYGLLLLLPVSIDI</sequence>
<evidence type="ECO:0008006" key="5">
    <source>
        <dbReference type="Google" id="ProtNLM"/>
    </source>
</evidence>
<gene>
    <name evidence="3" type="ORF">APZ42_031800</name>
</gene>
<evidence type="ECO:0000313" key="3">
    <source>
        <dbReference type="EMBL" id="KZS05099.1"/>
    </source>
</evidence>